<evidence type="ECO:0000259" key="6">
    <source>
        <dbReference type="PROSITE" id="PS51352"/>
    </source>
</evidence>
<dbReference type="PANTHER" id="PTHR13887:SF14">
    <property type="entry name" value="DISULFIDE BOND FORMATION PROTEIN D"/>
    <property type="match status" value="1"/>
</dbReference>
<proteinExistence type="inferred from homology"/>
<dbReference type="GO" id="GO:0016491">
    <property type="term" value="F:oxidoreductase activity"/>
    <property type="evidence" value="ECO:0007669"/>
    <property type="project" value="UniProtKB-KW"/>
</dbReference>
<dbReference type="Pfam" id="PF18915">
    <property type="entry name" value="DUF5667"/>
    <property type="match status" value="1"/>
</dbReference>
<keyword evidence="2" id="KW-0732">Signal</keyword>
<dbReference type="EMBL" id="PFMC01000010">
    <property type="protein sequence ID" value="PIY95367.1"/>
    <property type="molecule type" value="Genomic_DNA"/>
</dbReference>
<dbReference type="SUPFAM" id="SSF52833">
    <property type="entry name" value="Thioredoxin-like"/>
    <property type="match status" value="1"/>
</dbReference>
<evidence type="ECO:0000256" key="3">
    <source>
        <dbReference type="ARBA" id="ARBA00023002"/>
    </source>
</evidence>
<sequence>MKIHRPILNNRLKSLKRLPVDKTFLATNKDNLMEIIYHDPLLNKGEQMRNPHPSRFAFRLKTIPLASLIILIVAGSGTAMASQNSLPSDFLYPVKLMTEEIKEDLTFNEVRKAELTLEHATKRIAELKKLEMTNPEALRDERMVAKVLNNYEQKIASSVNYVNRTPSYKLTTKLRYTTIDTELTQNKEDLTMVKDELGEKAKTKVESTITNIEEKQTDYLAMISDRAKRDDLAAEAEKEIISNKLAYWENKIATSNIFDELDSAITSDSEAQYQDIKSINEKELQEDANDKIRVYRQEISETKNTTETLPMIQKEIYDWERKVVKAEIEINSRPIMKKVAITKTEDIYNSPILKNEGGNEVMHETIKEKVGLAENIANNTNETTVSKEENPTNPALNIIVYTDYQCSYCASFEKTLNGIAKTYDLQIEYRHYPLTAIHSNAFAAAEAAECANEQGQFSAYHQALFANQSSLNNEGVLFLNLAENLNLNALQFEECLSSHKYQETINKDITQGINDGITGTPTSFINGQRVAGSLPSESIIKIIEDILN</sequence>
<keyword evidence="4" id="KW-1015">Disulfide bond</keyword>
<comment type="caution">
    <text evidence="7">The sequence shown here is derived from an EMBL/GenBank/DDBJ whole genome shotgun (WGS) entry which is preliminary data.</text>
</comment>
<evidence type="ECO:0000256" key="5">
    <source>
        <dbReference type="ARBA" id="ARBA00023284"/>
    </source>
</evidence>
<keyword evidence="5" id="KW-0676">Redox-active center</keyword>
<dbReference type="Pfam" id="PF13462">
    <property type="entry name" value="Thioredoxin_4"/>
    <property type="match status" value="1"/>
</dbReference>
<comment type="similarity">
    <text evidence="1">Belongs to the thioredoxin family. DsbA subfamily.</text>
</comment>
<feature type="domain" description="Thioredoxin" evidence="6">
    <location>
        <begin position="332"/>
        <end position="548"/>
    </location>
</feature>
<evidence type="ECO:0000313" key="7">
    <source>
        <dbReference type="EMBL" id="PIY95367.1"/>
    </source>
</evidence>
<reference evidence="8" key="1">
    <citation type="submission" date="2017-09" db="EMBL/GenBank/DDBJ databases">
        <title>Depth-based differentiation of microbial function through sediment-hosted aquifers and enrichment of novel symbionts in the deep terrestrial subsurface.</title>
        <authorList>
            <person name="Probst A.J."/>
            <person name="Ladd B."/>
            <person name="Jarett J.K."/>
            <person name="Geller-Mcgrath D.E."/>
            <person name="Sieber C.M.K."/>
            <person name="Emerson J.B."/>
            <person name="Anantharaman K."/>
            <person name="Thomas B.C."/>
            <person name="Malmstrom R."/>
            <person name="Stieglmeier M."/>
            <person name="Klingl A."/>
            <person name="Woyke T."/>
            <person name="Ryan C.M."/>
            <person name="Banfield J.F."/>
        </authorList>
    </citation>
    <scope>NUCLEOTIDE SEQUENCE [LARGE SCALE GENOMIC DNA]</scope>
</reference>
<dbReference type="InterPro" id="IPR012336">
    <property type="entry name" value="Thioredoxin-like_fold"/>
</dbReference>
<evidence type="ECO:0000256" key="2">
    <source>
        <dbReference type="ARBA" id="ARBA00022729"/>
    </source>
</evidence>
<organism evidence="7 8">
    <name type="scientific">Candidatus Komeilibacteria bacterium CG_4_10_14_0_8_um_filter_37_78</name>
    <dbReference type="NCBI Taxonomy" id="1974471"/>
    <lineage>
        <taxon>Bacteria</taxon>
        <taxon>Candidatus Komeiliibacteriota</taxon>
    </lineage>
</organism>
<accession>A0A2M7RFL0</accession>
<dbReference type="InterPro" id="IPR036249">
    <property type="entry name" value="Thioredoxin-like_sf"/>
</dbReference>
<gene>
    <name evidence="7" type="ORF">COY67_00340</name>
</gene>
<protein>
    <recommendedName>
        <fullName evidence="6">Thioredoxin domain-containing protein</fullName>
    </recommendedName>
</protein>
<dbReference type="Proteomes" id="UP000228689">
    <property type="component" value="Unassembled WGS sequence"/>
</dbReference>
<dbReference type="InterPro" id="IPR013766">
    <property type="entry name" value="Thioredoxin_domain"/>
</dbReference>
<dbReference type="Gene3D" id="3.40.30.10">
    <property type="entry name" value="Glutaredoxin"/>
    <property type="match status" value="1"/>
</dbReference>
<keyword evidence="3" id="KW-0560">Oxidoreductase</keyword>
<evidence type="ECO:0000313" key="8">
    <source>
        <dbReference type="Proteomes" id="UP000228689"/>
    </source>
</evidence>
<dbReference type="AlphaFoldDB" id="A0A2M7RFL0"/>
<dbReference type="InterPro" id="IPR043725">
    <property type="entry name" value="DUF5667"/>
</dbReference>
<dbReference type="PANTHER" id="PTHR13887">
    <property type="entry name" value="GLUTATHIONE S-TRANSFERASE KAPPA"/>
    <property type="match status" value="1"/>
</dbReference>
<evidence type="ECO:0000256" key="1">
    <source>
        <dbReference type="ARBA" id="ARBA00005791"/>
    </source>
</evidence>
<evidence type="ECO:0000256" key="4">
    <source>
        <dbReference type="ARBA" id="ARBA00023157"/>
    </source>
</evidence>
<dbReference type="PROSITE" id="PS51352">
    <property type="entry name" value="THIOREDOXIN_2"/>
    <property type="match status" value="1"/>
</dbReference>
<name>A0A2M7RFL0_9BACT</name>